<comment type="caution">
    <text evidence="1">The sequence shown here is derived from an EMBL/GenBank/DDBJ whole genome shotgun (WGS) entry which is preliminary data.</text>
</comment>
<proteinExistence type="predicted"/>
<organism evidence="1 2">
    <name type="scientific">Austropuccinia psidii MF-1</name>
    <dbReference type="NCBI Taxonomy" id="1389203"/>
    <lineage>
        <taxon>Eukaryota</taxon>
        <taxon>Fungi</taxon>
        <taxon>Dikarya</taxon>
        <taxon>Basidiomycota</taxon>
        <taxon>Pucciniomycotina</taxon>
        <taxon>Pucciniomycetes</taxon>
        <taxon>Pucciniales</taxon>
        <taxon>Sphaerophragmiaceae</taxon>
        <taxon>Austropuccinia</taxon>
    </lineage>
</organism>
<evidence type="ECO:0000313" key="2">
    <source>
        <dbReference type="Proteomes" id="UP000765509"/>
    </source>
</evidence>
<protein>
    <submittedName>
        <fullName evidence="1">Uncharacterized protein</fullName>
    </submittedName>
</protein>
<name>A0A9Q3HIS5_9BASI</name>
<dbReference type="Proteomes" id="UP000765509">
    <property type="component" value="Unassembled WGS sequence"/>
</dbReference>
<evidence type="ECO:0000313" key="1">
    <source>
        <dbReference type="EMBL" id="MBW0503335.1"/>
    </source>
</evidence>
<accession>A0A9Q3HIS5</accession>
<dbReference type="EMBL" id="AVOT02017311">
    <property type="protein sequence ID" value="MBW0503335.1"/>
    <property type="molecule type" value="Genomic_DNA"/>
</dbReference>
<dbReference type="OrthoDB" id="413122at2759"/>
<sequence>MTIVHKDGNIHKNVDGLTRWPLPNEIENPAYVPEEASPPIPIEGISVTYVNTTFFEELKNSYTQDMNSYKTFINSSTNQTPDILEEGRNPRLPQNFFRKYFVEIHPTASRFKGVLEKARNNAGRRMEYSFAFAKDKGDKSHATSYFKVGDLVLLSITNLNNIKGCKRLEESFSGTFDIKAFC</sequence>
<dbReference type="AlphaFoldDB" id="A0A9Q3HIS5"/>
<keyword evidence="2" id="KW-1185">Reference proteome</keyword>
<gene>
    <name evidence="1" type="ORF">O181_043050</name>
</gene>
<reference evidence="1" key="1">
    <citation type="submission" date="2021-03" db="EMBL/GenBank/DDBJ databases">
        <title>Draft genome sequence of rust myrtle Austropuccinia psidii MF-1, a brazilian biotype.</title>
        <authorList>
            <person name="Quecine M.C."/>
            <person name="Pachon D.M.R."/>
            <person name="Bonatelli M.L."/>
            <person name="Correr F.H."/>
            <person name="Franceschini L.M."/>
            <person name="Leite T.F."/>
            <person name="Margarido G.R.A."/>
            <person name="Almeida C.A."/>
            <person name="Ferrarezi J.A."/>
            <person name="Labate C.A."/>
        </authorList>
    </citation>
    <scope>NUCLEOTIDE SEQUENCE</scope>
    <source>
        <strain evidence="1">MF-1</strain>
    </source>
</reference>